<feature type="region of interest" description="Disordered" evidence="1">
    <location>
        <begin position="305"/>
        <end position="331"/>
    </location>
</feature>
<feature type="compositionally biased region" description="Basic residues" evidence="1">
    <location>
        <begin position="315"/>
        <end position="328"/>
    </location>
</feature>
<sequence length="357" mass="37833">MDGGAPPKRATLVAAESPRSVAPRIPDNDWGPPRNSAGRNVRPVRPMHVDIDDSQQHQSPQPSDRSGIPEHACSSQVLFEAGSSVFSAQTSSLACSGSTFSDATAARRHPAHMSGGGASSSAAAAARGKFASKGNSRVSTMTAAETERSLALDQVRAVAAEALSNMALQYQENELRSEAGVAAWLQQEEEQLQQEAERRVRCDDAMAMLSSGQLQELLPAEFQQYMHGSSLRSTPRSSYRRSSAANVVAGLRQSHAASCGTDALHRAIHVGLSGDGQAVVHRPLPDQNAKHARPQSQTLHAAKHLQGAQSAAPSHVKHNPGHAKRSSPTKKASGVARLLLMLAARSLAMFKCGVQDM</sequence>
<dbReference type="EMBL" id="HBEC01009390">
    <property type="protein sequence ID" value="CAD8284269.1"/>
    <property type="molecule type" value="Transcribed_RNA"/>
</dbReference>
<proteinExistence type="predicted"/>
<feature type="compositionally biased region" description="Low complexity" evidence="1">
    <location>
        <begin position="56"/>
        <end position="66"/>
    </location>
</feature>
<reference evidence="2" key="1">
    <citation type="submission" date="2021-01" db="EMBL/GenBank/DDBJ databases">
        <authorList>
            <person name="Corre E."/>
            <person name="Pelletier E."/>
            <person name="Niang G."/>
            <person name="Scheremetjew M."/>
            <person name="Finn R."/>
            <person name="Kale V."/>
            <person name="Holt S."/>
            <person name="Cochrane G."/>
            <person name="Meng A."/>
            <person name="Brown T."/>
            <person name="Cohen L."/>
        </authorList>
    </citation>
    <scope>NUCLEOTIDE SEQUENCE</scope>
    <source>
        <strain evidence="2">CCMP219</strain>
    </source>
</reference>
<feature type="region of interest" description="Disordered" evidence="1">
    <location>
        <begin position="1"/>
        <end position="69"/>
    </location>
</feature>
<protein>
    <submittedName>
        <fullName evidence="2">Uncharacterized protein</fullName>
    </submittedName>
</protein>
<dbReference type="AlphaFoldDB" id="A0A7R9YTC3"/>
<accession>A0A7R9YTC3</accession>
<organism evidence="2">
    <name type="scientific">Chlamydomonas euryale</name>
    <dbReference type="NCBI Taxonomy" id="1486919"/>
    <lineage>
        <taxon>Eukaryota</taxon>
        <taxon>Viridiplantae</taxon>
        <taxon>Chlorophyta</taxon>
        <taxon>core chlorophytes</taxon>
        <taxon>Chlorophyceae</taxon>
        <taxon>CS clade</taxon>
        <taxon>Chlamydomonadales</taxon>
        <taxon>Chlamydomonadaceae</taxon>
        <taxon>Chlamydomonas</taxon>
    </lineage>
</organism>
<name>A0A7R9YTC3_9CHLO</name>
<evidence type="ECO:0000256" key="1">
    <source>
        <dbReference type="SAM" id="MobiDB-lite"/>
    </source>
</evidence>
<gene>
    <name evidence="2" type="ORF">CEUR00632_LOCUS4304</name>
</gene>
<evidence type="ECO:0000313" key="2">
    <source>
        <dbReference type="EMBL" id="CAD8284269.1"/>
    </source>
</evidence>